<reference evidence="1 2" key="1">
    <citation type="submission" date="2014-11" db="EMBL/GenBank/DDBJ databases">
        <title>Symbiosis island explosion on the genome of extra-slow-growing strains of soybean bradyrhizobia with massive insertion sequences.</title>
        <authorList>
            <person name="Iida T."/>
            <person name="Minamisawa K."/>
        </authorList>
    </citation>
    <scope>NUCLEOTIDE SEQUENCE [LARGE SCALE GENOMIC DNA]</scope>
    <source>
        <strain evidence="1 2">NK6</strain>
    </source>
</reference>
<dbReference type="Proteomes" id="UP000063308">
    <property type="component" value="Chromosome"/>
</dbReference>
<accession>A0A0E3VUT0</accession>
<protein>
    <submittedName>
        <fullName evidence="1">Uncharacterized protein</fullName>
    </submittedName>
</protein>
<dbReference type="EMBL" id="AP014685">
    <property type="protein sequence ID" value="BAR57945.1"/>
    <property type="molecule type" value="Genomic_DNA"/>
</dbReference>
<evidence type="ECO:0000313" key="1">
    <source>
        <dbReference type="EMBL" id="BAR57945.1"/>
    </source>
</evidence>
<evidence type="ECO:0000313" key="2">
    <source>
        <dbReference type="Proteomes" id="UP000063308"/>
    </source>
</evidence>
<dbReference type="AlphaFoldDB" id="A0A0E3VUT0"/>
<proteinExistence type="predicted"/>
<name>A0A0E3VUT0_9BRAD</name>
<gene>
    <name evidence="1" type="ORF">NK6_4779</name>
</gene>
<sequence length="38" mass="3895">MVVLSKNASVKASSGRSFGIGLAHGSGWGICDMQSLRS</sequence>
<organism evidence="1 2">
    <name type="scientific">Bradyrhizobium diazoefficiens</name>
    <dbReference type="NCBI Taxonomy" id="1355477"/>
    <lineage>
        <taxon>Bacteria</taxon>
        <taxon>Pseudomonadati</taxon>
        <taxon>Pseudomonadota</taxon>
        <taxon>Alphaproteobacteria</taxon>
        <taxon>Hyphomicrobiales</taxon>
        <taxon>Nitrobacteraceae</taxon>
        <taxon>Bradyrhizobium</taxon>
    </lineage>
</organism>